<evidence type="ECO:0000256" key="9">
    <source>
        <dbReference type="SAM" id="SignalP"/>
    </source>
</evidence>
<feature type="signal peptide" evidence="9">
    <location>
        <begin position="1"/>
        <end position="17"/>
    </location>
</feature>
<keyword evidence="7" id="KW-0325">Glycoprotein</keyword>
<dbReference type="EMBL" id="FZQP02001404">
    <property type="protein sequence ID" value="VVC92777.1"/>
    <property type="molecule type" value="Genomic_DNA"/>
</dbReference>
<comment type="subcellular location">
    <subcellularLocation>
        <location evidence="1">Cell membrane</location>
        <topology evidence="1">Multi-pass membrane protein</topology>
    </subcellularLocation>
</comment>
<evidence type="ECO:0000259" key="10">
    <source>
        <dbReference type="Pfam" id="PF24061"/>
    </source>
</evidence>
<proteinExistence type="predicted"/>
<evidence type="ECO:0000256" key="5">
    <source>
        <dbReference type="ARBA" id="ARBA00023136"/>
    </source>
</evidence>
<evidence type="ECO:0000256" key="2">
    <source>
        <dbReference type="ARBA" id="ARBA00022475"/>
    </source>
</evidence>
<dbReference type="InterPro" id="IPR052192">
    <property type="entry name" value="Insect_Ionotropic_Sensory_Rcpt"/>
</dbReference>
<evidence type="ECO:0000313" key="12">
    <source>
        <dbReference type="Proteomes" id="UP000324832"/>
    </source>
</evidence>
<feature type="transmembrane region" description="Helical" evidence="8">
    <location>
        <begin position="320"/>
        <end position="339"/>
    </location>
</feature>
<dbReference type="PANTHER" id="PTHR42643">
    <property type="entry name" value="IONOTROPIC RECEPTOR 20A-RELATED"/>
    <property type="match status" value="1"/>
</dbReference>
<evidence type="ECO:0000256" key="7">
    <source>
        <dbReference type="ARBA" id="ARBA00023180"/>
    </source>
</evidence>
<evidence type="ECO:0000256" key="3">
    <source>
        <dbReference type="ARBA" id="ARBA00022692"/>
    </source>
</evidence>
<evidence type="ECO:0000256" key="4">
    <source>
        <dbReference type="ARBA" id="ARBA00022989"/>
    </source>
</evidence>
<accession>A0A5E4Q3D9</accession>
<dbReference type="SUPFAM" id="SSF53850">
    <property type="entry name" value="Periplasmic binding protein-like II"/>
    <property type="match status" value="1"/>
</dbReference>
<keyword evidence="5 8" id="KW-0472">Membrane</keyword>
<dbReference type="AlphaFoldDB" id="A0A5E4Q3D9"/>
<protein>
    <recommendedName>
        <fullName evidence="10">Putative ionotropic receptor ligand binding domain-containing protein</fullName>
    </recommendedName>
</protein>
<sequence length="615" mass="70700">MNHIYLSLCIVWHCAFAKLFFTKELDKEEDVIQTAIKIANANFDYRLQTVVISKDVDKEVVDEFLQHYKGAVIVEIKRDGPPPSHVVMIVNTYYSFTLITDVLKPDLKGNNLIRGSVKFLIVIMTPPYKLDKINGLLWSHHAADVVVIVNNNNGKTVLYTFFPYKNESNCADVEPYLIGFWDDALKIDELYANKVSDMKGCPMYISTNKVYHPATEAKIPLQVTRRNLHRMLGDIMNYKQKLLISEYISIDSDSARNWTSSLSDVILGNANISTCSIPLGSEPASMLHYTMPYFRIRLAWFAPPTTTGSMWWKLFSPLNGYLWLAIITVLFLVKLIPFLRSLQSVKKFCSRYLKNANNLQGVPFRIWGVFIGQPIRVKPRKFRDFYVISLWMWFTFVIRSVYQIVLIGALKTDTIVGNFANLKEAFHDGIKFGGRSGILLYFEYDPLIRENFQVINESAFEKLFRNVLERKSKFIIATSLEYSWTLCLSEAISESKCGYILPDSILMVPLVIWTRNNSPFIKSLSIWLPRIFESGLLEKDSVQKPLRALSISPEPSPITLKQLSSCLLCLLIGYIISITVFICEVLKQQVDNKKKQNEQKTYCTRPNNVLKDYNF</sequence>
<dbReference type="InterPro" id="IPR056198">
    <property type="entry name" value="LBD_receptor"/>
</dbReference>
<keyword evidence="2" id="KW-1003">Cell membrane</keyword>
<feature type="chain" id="PRO_5022764866" description="Putative ionotropic receptor ligand binding domain-containing protein" evidence="9">
    <location>
        <begin position="18"/>
        <end position="615"/>
    </location>
</feature>
<keyword evidence="4 8" id="KW-1133">Transmembrane helix</keyword>
<evidence type="ECO:0000256" key="6">
    <source>
        <dbReference type="ARBA" id="ARBA00023170"/>
    </source>
</evidence>
<keyword evidence="12" id="KW-1185">Reference proteome</keyword>
<evidence type="ECO:0000313" key="11">
    <source>
        <dbReference type="EMBL" id="VVC92777.1"/>
    </source>
</evidence>
<reference evidence="11 12" key="1">
    <citation type="submission" date="2017-07" db="EMBL/GenBank/DDBJ databases">
        <authorList>
            <person name="Talla V."/>
            <person name="Backstrom N."/>
        </authorList>
    </citation>
    <scope>NUCLEOTIDE SEQUENCE [LARGE SCALE GENOMIC DNA]</scope>
</reference>
<feature type="transmembrane region" description="Helical" evidence="8">
    <location>
        <begin position="562"/>
        <end position="586"/>
    </location>
</feature>
<keyword evidence="9" id="KW-0732">Signal</keyword>
<dbReference type="PANTHER" id="PTHR42643:SF24">
    <property type="entry name" value="IONOTROPIC RECEPTOR 60A"/>
    <property type="match status" value="1"/>
</dbReference>
<dbReference type="Proteomes" id="UP000324832">
    <property type="component" value="Unassembled WGS sequence"/>
</dbReference>
<keyword evidence="6" id="KW-0675">Receptor</keyword>
<gene>
    <name evidence="11" type="ORF">LSINAPIS_LOCUS5135</name>
</gene>
<evidence type="ECO:0000256" key="1">
    <source>
        <dbReference type="ARBA" id="ARBA00004651"/>
    </source>
</evidence>
<organism evidence="11 12">
    <name type="scientific">Leptidea sinapis</name>
    <dbReference type="NCBI Taxonomy" id="189913"/>
    <lineage>
        <taxon>Eukaryota</taxon>
        <taxon>Metazoa</taxon>
        <taxon>Ecdysozoa</taxon>
        <taxon>Arthropoda</taxon>
        <taxon>Hexapoda</taxon>
        <taxon>Insecta</taxon>
        <taxon>Pterygota</taxon>
        <taxon>Neoptera</taxon>
        <taxon>Endopterygota</taxon>
        <taxon>Lepidoptera</taxon>
        <taxon>Glossata</taxon>
        <taxon>Ditrysia</taxon>
        <taxon>Papilionoidea</taxon>
        <taxon>Pieridae</taxon>
        <taxon>Dismorphiinae</taxon>
        <taxon>Leptidea</taxon>
    </lineage>
</organism>
<name>A0A5E4Q3D9_9NEOP</name>
<dbReference type="Pfam" id="PF24061">
    <property type="entry name" value="LBD_receptor"/>
    <property type="match status" value="1"/>
</dbReference>
<feature type="domain" description="Putative ionotropic receptor ligand binding" evidence="10">
    <location>
        <begin position="30"/>
        <end position="195"/>
    </location>
</feature>
<dbReference type="GO" id="GO:0005886">
    <property type="term" value="C:plasma membrane"/>
    <property type="evidence" value="ECO:0007669"/>
    <property type="project" value="UniProtKB-SubCell"/>
</dbReference>
<evidence type="ECO:0000256" key="8">
    <source>
        <dbReference type="SAM" id="Phobius"/>
    </source>
</evidence>
<feature type="transmembrane region" description="Helical" evidence="8">
    <location>
        <begin position="385"/>
        <end position="410"/>
    </location>
</feature>
<keyword evidence="3 8" id="KW-0812">Transmembrane</keyword>